<comment type="caution">
    <text evidence="2">The sequence shown here is derived from an EMBL/GenBank/DDBJ whole genome shotgun (WGS) entry which is preliminary data.</text>
</comment>
<accession>A0A512MCW0</accession>
<dbReference type="Proteomes" id="UP000321577">
    <property type="component" value="Unassembled WGS sequence"/>
</dbReference>
<evidence type="ECO:0000256" key="1">
    <source>
        <dbReference type="SAM" id="SignalP"/>
    </source>
</evidence>
<dbReference type="OrthoDB" id="5243658at2"/>
<name>A0A512MCW0_9BACT</name>
<dbReference type="Gene3D" id="3.90.1720.10">
    <property type="entry name" value="endopeptidase domain like (from Nostoc punctiforme)"/>
    <property type="match status" value="1"/>
</dbReference>
<proteinExistence type="predicted"/>
<keyword evidence="1" id="KW-0732">Signal</keyword>
<feature type="signal peptide" evidence="1">
    <location>
        <begin position="1"/>
        <end position="25"/>
    </location>
</feature>
<evidence type="ECO:0000313" key="3">
    <source>
        <dbReference type="Proteomes" id="UP000321577"/>
    </source>
</evidence>
<dbReference type="RefSeq" id="WP_146851918.1">
    <property type="nucleotide sequence ID" value="NZ_BKAG01000026.1"/>
</dbReference>
<protein>
    <recommendedName>
        <fullName evidence="4">NlpC/P60 domain-containing protein</fullName>
    </recommendedName>
</protein>
<keyword evidence="3" id="KW-1185">Reference proteome</keyword>
<organism evidence="2 3">
    <name type="scientific">Brevifollis gellanilyticus</name>
    <dbReference type="NCBI Taxonomy" id="748831"/>
    <lineage>
        <taxon>Bacteria</taxon>
        <taxon>Pseudomonadati</taxon>
        <taxon>Verrucomicrobiota</taxon>
        <taxon>Verrucomicrobiia</taxon>
        <taxon>Verrucomicrobiales</taxon>
        <taxon>Verrucomicrobiaceae</taxon>
    </lineage>
</organism>
<evidence type="ECO:0000313" key="2">
    <source>
        <dbReference type="EMBL" id="GEP44201.1"/>
    </source>
</evidence>
<dbReference type="AlphaFoldDB" id="A0A512MCW0"/>
<reference evidence="2 3" key="1">
    <citation type="submission" date="2019-07" db="EMBL/GenBank/DDBJ databases">
        <title>Whole genome shotgun sequence of Brevifollis gellanilyticus NBRC 108608.</title>
        <authorList>
            <person name="Hosoyama A."/>
            <person name="Uohara A."/>
            <person name="Ohji S."/>
            <person name="Ichikawa N."/>
        </authorList>
    </citation>
    <scope>NUCLEOTIDE SEQUENCE [LARGE SCALE GENOMIC DNA]</scope>
    <source>
        <strain evidence="2 3">NBRC 108608</strain>
    </source>
</reference>
<gene>
    <name evidence="2" type="ORF">BGE01nite_34920</name>
</gene>
<evidence type="ECO:0008006" key="4">
    <source>
        <dbReference type="Google" id="ProtNLM"/>
    </source>
</evidence>
<sequence length="223" mass="23810">MKNIAAALRFTIVTALLIVASTASAQSPQQVAAMRQQQWAAYQQQVAVYQQQMAVYNQQMAAYKAQQVAVARPVAPAARSAAPAAANSMIRYDGNEVACSASLPSQVQYLINAANALQDSPYIRGAGHGRVEDGAYDCSSSASYTLIKAGLLKAPLTSGGFSNYGQAGEGRFITIWVKPGEHVFMTICGLRLDTSGGKVGEGPRWRTKGRSYAGFFPRHPFGL</sequence>
<feature type="chain" id="PRO_5022110493" description="NlpC/P60 domain-containing protein" evidence="1">
    <location>
        <begin position="26"/>
        <end position="223"/>
    </location>
</feature>
<dbReference type="EMBL" id="BKAG01000026">
    <property type="protein sequence ID" value="GEP44201.1"/>
    <property type="molecule type" value="Genomic_DNA"/>
</dbReference>